<accession>A0A0C5CQQ5</accession>
<organism evidence="2 4">
    <name type="scientific">Heyndrickxia coagulans</name>
    <name type="common">Weizmannia coagulans</name>
    <dbReference type="NCBI Taxonomy" id="1398"/>
    <lineage>
        <taxon>Bacteria</taxon>
        <taxon>Bacillati</taxon>
        <taxon>Bacillota</taxon>
        <taxon>Bacilli</taxon>
        <taxon>Bacillales</taxon>
        <taxon>Bacillaceae</taxon>
        <taxon>Heyndrickxia</taxon>
    </lineage>
</organism>
<evidence type="ECO:0000313" key="4">
    <source>
        <dbReference type="Proteomes" id="UP000070376"/>
    </source>
</evidence>
<gene>
    <name evidence="2" type="ORF">HMPREF3213_03152</name>
    <name evidence="1" type="ORF">SB48_HM08orf04704</name>
</gene>
<reference evidence="4" key="3">
    <citation type="submission" date="2016-01" db="EMBL/GenBank/DDBJ databases">
        <authorList>
            <person name="Mitreva M."/>
            <person name="Pepin K.H."/>
            <person name="Mihindukulasuriya K.A."/>
            <person name="Fulton R."/>
            <person name="Fronick C."/>
            <person name="O'Laughlin M."/>
            <person name="Miner T."/>
            <person name="Herter B."/>
            <person name="Rosa B.A."/>
            <person name="Cordes M."/>
            <person name="Tomlinson C."/>
            <person name="Wollam A."/>
            <person name="Palsikar V.B."/>
            <person name="Mardis E.R."/>
            <person name="Wilson R.K."/>
        </authorList>
    </citation>
    <scope>NUCLEOTIDE SEQUENCE [LARGE SCALE GENOMIC DNA]</scope>
    <source>
        <strain evidence="4">GED7749B</strain>
    </source>
</reference>
<proteinExistence type="predicted"/>
<dbReference type="Proteomes" id="UP000070376">
    <property type="component" value="Unassembled WGS sequence"/>
</dbReference>
<keyword evidence="3" id="KW-1185">Reference proteome</keyword>
<evidence type="ECO:0000313" key="2">
    <source>
        <dbReference type="EMBL" id="KWZ77847.1"/>
    </source>
</evidence>
<sequence length="43" mass="4964">MPPTIEMSFIGQMKDKTRAPNRENVLHWVNEGQNACHQPLKCL</sequence>
<dbReference type="AlphaFoldDB" id="A0A0C5CQQ5"/>
<evidence type="ECO:0000313" key="3">
    <source>
        <dbReference type="Proteomes" id="UP000032024"/>
    </source>
</evidence>
<dbReference type="Proteomes" id="UP000032024">
    <property type="component" value="Chromosome"/>
</dbReference>
<evidence type="ECO:0000313" key="1">
    <source>
        <dbReference type="EMBL" id="AJO23742.1"/>
    </source>
</evidence>
<name>A0A0C5CQQ5_HEYCO</name>
<dbReference type="EMBL" id="LRPN01000161">
    <property type="protein sequence ID" value="KWZ77847.1"/>
    <property type="molecule type" value="Genomic_DNA"/>
</dbReference>
<dbReference type="EMBL" id="CP010525">
    <property type="protein sequence ID" value="AJO23742.1"/>
    <property type="molecule type" value="Genomic_DNA"/>
</dbReference>
<protein>
    <submittedName>
        <fullName evidence="2">Uncharacterized protein</fullName>
    </submittedName>
</protein>
<reference evidence="3" key="2">
    <citation type="submission" date="2015-01" db="EMBL/GenBank/DDBJ databases">
        <title>Comparative genome analysis of Bacillus coagulans HM-08, Clostridium butyricum HM-68, Bacillus subtilis HM-66 and Bacillus paralicheniformis BL-09.</title>
        <authorList>
            <person name="Zhang H."/>
        </authorList>
    </citation>
    <scope>NUCLEOTIDE SEQUENCE [LARGE SCALE GENOMIC DNA]</scope>
    <source>
        <strain evidence="3">HM-08</strain>
    </source>
</reference>
<reference evidence="2" key="4">
    <citation type="submission" date="2016-01" db="EMBL/GenBank/DDBJ databases">
        <authorList>
            <person name="Oliw E.H."/>
        </authorList>
    </citation>
    <scope>NUCLEOTIDE SEQUENCE [LARGE SCALE GENOMIC DNA]</scope>
    <source>
        <strain evidence="2">GED7749B</strain>
    </source>
</reference>
<reference evidence="1" key="1">
    <citation type="submission" date="2015-01" db="EMBL/GenBank/DDBJ databases">
        <title>Comparative genome analysis of Bacillus coagulans HM-08, Clostridium butyricum HM-68, Bacillus subtilis HM-66 and Bacillus licheniformis BL-09.</title>
        <authorList>
            <person name="Zhang H."/>
        </authorList>
    </citation>
    <scope>NUCLEOTIDE SEQUENCE [LARGE SCALE GENOMIC DNA]</scope>
    <source>
        <strain evidence="1">HM-08</strain>
    </source>
</reference>
<dbReference type="PATRIC" id="fig|1398.18.peg.2923"/>